<dbReference type="SUPFAM" id="SSF53474">
    <property type="entry name" value="alpha/beta-Hydrolases"/>
    <property type="match status" value="1"/>
</dbReference>
<keyword evidence="2" id="KW-0732">Signal</keyword>
<feature type="region of interest" description="Disordered" evidence="1">
    <location>
        <begin position="287"/>
        <end position="315"/>
    </location>
</feature>
<feature type="signal peptide" evidence="2">
    <location>
        <begin position="1"/>
        <end position="33"/>
    </location>
</feature>
<dbReference type="EMBL" id="JARIHO010000042">
    <property type="protein sequence ID" value="KAJ7326353.1"/>
    <property type="molecule type" value="Genomic_DNA"/>
</dbReference>
<feature type="region of interest" description="Disordered" evidence="1">
    <location>
        <begin position="93"/>
        <end position="129"/>
    </location>
</feature>
<feature type="chain" id="PRO_5041970284" evidence="2">
    <location>
        <begin position="34"/>
        <end position="616"/>
    </location>
</feature>
<feature type="region of interest" description="Disordered" evidence="1">
    <location>
        <begin position="503"/>
        <end position="526"/>
    </location>
</feature>
<feature type="compositionally biased region" description="Basic residues" evidence="1">
    <location>
        <begin position="111"/>
        <end position="120"/>
    </location>
</feature>
<proteinExistence type="predicted"/>
<evidence type="ECO:0000313" key="3">
    <source>
        <dbReference type="EMBL" id="KAJ7326353.1"/>
    </source>
</evidence>
<evidence type="ECO:0000313" key="4">
    <source>
        <dbReference type="Proteomes" id="UP001218218"/>
    </source>
</evidence>
<dbReference type="GO" id="GO:0016787">
    <property type="term" value="F:hydrolase activity"/>
    <property type="evidence" value="ECO:0007669"/>
    <property type="project" value="UniProtKB-KW"/>
</dbReference>
<dbReference type="AlphaFoldDB" id="A0AAD7EJE1"/>
<evidence type="ECO:0000256" key="1">
    <source>
        <dbReference type="SAM" id="MobiDB-lite"/>
    </source>
</evidence>
<accession>A0AAD7EJE1</accession>
<name>A0AAD7EJE1_9AGAR</name>
<organism evidence="3 4">
    <name type="scientific">Mycena albidolilacea</name>
    <dbReference type="NCBI Taxonomy" id="1033008"/>
    <lineage>
        <taxon>Eukaryota</taxon>
        <taxon>Fungi</taxon>
        <taxon>Dikarya</taxon>
        <taxon>Basidiomycota</taxon>
        <taxon>Agaricomycotina</taxon>
        <taxon>Agaricomycetes</taxon>
        <taxon>Agaricomycetidae</taxon>
        <taxon>Agaricales</taxon>
        <taxon>Marasmiineae</taxon>
        <taxon>Mycenaceae</taxon>
        <taxon>Mycena</taxon>
    </lineage>
</organism>
<comment type="caution">
    <text evidence="3">The sequence shown here is derived from an EMBL/GenBank/DDBJ whole genome shotgun (WGS) entry which is preliminary data.</text>
</comment>
<dbReference type="Proteomes" id="UP001218218">
    <property type="component" value="Unassembled WGS sequence"/>
</dbReference>
<dbReference type="PANTHER" id="PTHR11440">
    <property type="entry name" value="LECITHIN-CHOLESTEROL ACYLTRANSFERASE-RELATED"/>
    <property type="match status" value="1"/>
</dbReference>
<keyword evidence="4" id="KW-1185">Reference proteome</keyword>
<dbReference type="InterPro" id="IPR029058">
    <property type="entry name" value="AB_hydrolase_fold"/>
</dbReference>
<feature type="compositionally biased region" description="Basic and acidic residues" evidence="1">
    <location>
        <begin position="558"/>
        <end position="594"/>
    </location>
</feature>
<dbReference type="Gene3D" id="3.40.50.1820">
    <property type="entry name" value="alpha/beta hydrolase"/>
    <property type="match status" value="1"/>
</dbReference>
<gene>
    <name evidence="3" type="ORF">DFH08DRAFT_926247</name>
</gene>
<evidence type="ECO:0000256" key="2">
    <source>
        <dbReference type="SAM" id="SignalP"/>
    </source>
</evidence>
<reference evidence="3" key="1">
    <citation type="submission" date="2023-03" db="EMBL/GenBank/DDBJ databases">
        <title>Massive genome expansion in bonnet fungi (Mycena s.s.) driven by repeated elements and novel gene families across ecological guilds.</title>
        <authorList>
            <consortium name="Lawrence Berkeley National Laboratory"/>
            <person name="Harder C.B."/>
            <person name="Miyauchi S."/>
            <person name="Viragh M."/>
            <person name="Kuo A."/>
            <person name="Thoen E."/>
            <person name="Andreopoulos B."/>
            <person name="Lu D."/>
            <person name="Skrede I."/>
            <person name="Drula E."/>
            <person name="Henrissat B."/>
            <person name="Morin E."/>
            <person name="Kohler A."/>
            <person name="Barry K."/>
            <person name="LaButti K."/>
            <person name="Morin E."/>
            <person name="Salamov A."/>
            <person name="Lipzen A."/>
            <person name="Mereny Z."/>
            <person name="Hegedus B."/>
            <person name="Baldrian P."/>
            <person name="Stursova M."/>
            <person name="Weitz H."/>
            <person name="Taylor A."/>
            <person name="Grigoriev I.V."/>
            <person name="Nagy L.G."/>
            <person name="Martin F."/>
            <person name="Kauserud H."/>
        </authorList>
    </citation>
    <scope>NUCLEOTIDE SEQUENCE</scope>
    <source>
        <strain evidence="3">CBHHK002</strain>
    </source>
</reference>
<feature type="region of interest" description="Disordered" evidence="1">
    <location>
        <begin position="554"/>
        <end position="594"/>
    </location>
</feature>
<feature type="compositionally biased region" description="Polar residues" evidence="1">
    <location>
        <begin position="297"/>
        <end position="306"/>
    </location>
</feature>
<feature type="compositionally biased region" description="Basic and acidic residues" evidence="1">
    <location>
        <begin position="93"/>
        <end position="103"/>
    </location>
</feature>
<keyword evidence="3" id="KW-0378">Hydrolase</keyword>
<sequence>MNGISFPVLFLRRLVNVISTLSLSNQYLKQVRAEEKAEGRQPKWTSLNPLKVSEWPWTLGNTSTAPPFVHTSSSSLPWWSSFTISMSNLSLRETESGSDDSGHIPDGLRPTPRKPPKPTPRRPEVHQDSAELDTIHQLLLNPALFDPLRTPRYPIVLTHGLYGFDSRGPTSFPSMRMHYWSNVLNILRHKIRAEVIITSVPGTGSIVSRSEALNQQLQTKAHGRGVNFLAHSMGGLDCRHLISHIKPTEYVPLSLTSIGTPHRGSPFMDWCAENIGLGKLKREEFLSRSSTDESGDATATTDSRPQSEPAAKAKDASFSITQLPSSFATLLLGIVDSPAYANLTSSYLNDVFNPQTPDDPRVKYFSVAGRMPSVNVWHPFWLPKMVLDSVEEKERDRLCTLWENEGQIEADPLWRRPREWGNDGLVTVQSAKWGEFLGIMEGCDHWELRGARGIEFGVDLPALPVIGLGGPSATVTPGGDGWGLIDWGRFVRAWKKEEKIQRDTAASVASGHAQPAPAGEELKNTDGAVIKNSTEKLTSTFDWLVEQVPGAPRLVSKGKSEDASIRTKEEMAQMRGDEKHAKEEGKETRKKSELARKEDLERFYVALSRKMYDEGL</sequence>
<protein>
    <submittedName>
        <fullName evidence="3">Alpha/Beta hydrolase protein</fullName>
    </submittedName>
</protein>